<proteinExistence type="predicted"/>
<sequence length="57" mass="6988">MITRETLLHFPNRRRSFGLHYDDGSNHWNVTGLQEKRENQRMFGILSHRLDFVRQYL</sequence>
<protein>
    <submittedName>
        <fullName evidence="1">Uncharacterized protein</fullName>
    </submittedName>
</protein>
<reference evidence="1" key="1">
    <citation type="submission" date="2020-02" db="EMBL/GenBank/DDBJ databases">
        <authorList>
            <person name="Shen X.-R."/>
            <person name="Zhang Y.-X."/>
        </authorList>
    </citation>
    <scope>NUCLEOTIDE SEQUENCE</scope>
    <source>
        <strain evidence="1">SYP-B3998</strain>
    </source>
</reference>
<comment type="caution">
    <text evidence="1">The sequence shown here is derived from an EMBL/GenBank/DDBJ whole genome shotgun (WGS) entry which is preliminary data.</text>
</comment>
<dbReference type="AlphaFoldDB" id="A0A6G3ZTE8"/>
<evidence type="ECO:0000313" key="1">
    <source>
        <dbReference type="EMBL" id="NEW05340.1"/>
    </source>
</evidence>
<gene>
    <name evidence="1" type="ORF">GK047_04825</name>
</gene>
<dbReference type="EMBL" id="JAAIKC010000001">
    <property type="protein sequence ID" value="NEW05340.1"/>
    <property type="molecule type" value="Genomic_DNA"/>
</dbReference>
<name>A0A6G3ZTE8_9BACL</name>
<accession>A0A6G3ZTE8</accession>
<organism evidence="1">
    <name type="scientific">Paenibacillus sp. SYP-B3998</name>
    <dbReference type="NCBI Taxonomy" id="2678564"/>
    <lineage>
        <taxon>Bacteria</taxon>
        <taxon>Bacillati</taxon>
        <taxon>Bacillota</taxon>
        <taxon>Bacilli</taxon>
        <taxon>Bacillales</taxon>
        <taxon>Paenibacillaceae</taxon>
        <taxon>Paenibacillus</taxon>
    </lineage>
</organism>